<dbReference type="STRING" id="52838.A0A4V4H494"/>
<proteinExistence type="inferred from homology"/>
<comment type="similarity">
    <text evidence="1">Belongs to the Whirly family.</text>
</comment>
<dbReference type="Gene3D" id="2.30.31.10">
    <property type="entry name" value="Transcriptional Coactivator Pc4, Chain A"/>
    <property type="match status" value="1"/>
</dbReference>
<dbReference type="Proteomes" id="UP000317650">
    <property type="component" value="Chromosome 6"/>
</dbReference>
<dbReference type="SUPFAM" id="SSF54447">
    <property type="entry name" value="ssDNA-binding transcriptional regulator domain"/>
    <property type="match status" value="1"/>
</dbReference>
<dbReference type="PANTHER" id="PTHR31745:SF1">
    <property type="entry name" value="SINGLE-STRANDED DNA-BINDING PROTEIN WHY2, MITOCHONDRIAL"/>
    <property type="match status" value="1"/>
</dbReference>
<reference evidence="4 5" key="1">
    <citation type="journal article" date="2019" name="Nat. Plants">
        <title>Genome sequencing of Musa balbisiana reveals subgenome evolution and function divergence in polyploid bananas.</title>
        <authorList>
            <person name="Yao X."/>
        </authorList>
    </citation>
    <scope>NUCLEOTIDE SEQUENCE [LARGE SCALE GENOMIC DNA]</scope>
    <source>
        <strain evidence="5">cv. DH-PKW</strain>
        <tissue evidence="4">Leaves</tissue>
    </source>
</reference>
<dbReference type="PANTHER" id="PTHR31745">
    <property type="entry name" value="SINGLE-STRANDED DNA-BINDING PROTEIN WHY2, MITOCHONDRIAL"/>
    <property type="match status" value="1"/>
</dbReference>
<dbReference type="GO" id="GO:0006355">
    <property type="term" value="P:regulation of DNA-templated transcription"/>
    <property type="evidence" value="ECO:0007669"/>
    <property type="project" value="InterPro"/>
</dbReference>
<dbReference type="InterPro" id="IPR009044">
    <property type="entry name" value="ssDNA-bd_transcriptional_reg"/>
</dbReference>
<feature type="region of interest" description="Disordered" evidence="3">
    <location>
        <begin position="67"/>
        <end position="109"/>
    </location>
</feature>
<accession>A0A4V4H494</accession>
<dbReference type="GO" id="GO:0003697">
    <property type="term" value="F:single-stranded DNA binding"/>
    <property type="evidence" value="ECO:0007669"/>
    <property type="project" value="InterPro"/>
</dbReference>
<keyword evidence="2" id="KW-0809">Transit peptide</keyword>
<feature type="region of interest" description="Disordered" evidence="3">
    <location>
        <begin position="271"/>
        <end position="296"/>
    </location>
</feature>
<dbReference type="InterPro" id="IPR013742">
    <property type="entry name" value="Whirly"/>
</dbReference>
<dbReference type="AlphaFoldDB" id="A0A4V4H494"/>
<name>A0A4V4H494_MUSBA</name>
<gene>
    <name evidence="4" type="ORF">C4D60_Mb06t29840</name>
</gene>
<organism evidence="4 5">
    <name type="scientific">Musa balbisiana</name>
    <name type="common">Banana</name>
    <dbReference type="NCBI Taxonomy" id="52838"/>
    <lineage>
        <taxon>Eukaryota</taxon>
        <taxon>Viridiplantae</taxon>
        <taxon>Streptophyta</taxon>
        <taxon>Embryophyta</taxon>
        <taxon>Tracheophyta</taxon>
        <taxon>Spermatophyta</taxon>
        <taxon>Magnoliopsida</taxon>
        <taxon>Liliopsida</taxon>
        <taxon>Zingiberales</taxon>
        <taxon>Musaceae</taxon>
        <taxon>Musa</taxon>
    </lineage>
</organism>
<evidence type="ECO:0000256" key="1">
    <source>
        <dbReference type="ARBA" id="ARBA00006061"/>
    </source>
</evidence>
<evidence type="ECO:0000256" key="2">
    <source>
        <dbReference type="ARBA" id="ARBA00022946"/>
    </source>
</evidence>
<keyword evidence="5" id="KW-1185">Reference proteome</keyword>
<dbReference type="EMBL" id="PYDT01000009">
    <property type="protein sequence ID" value="THU51326.1"/>
    <property type="molecule type" value="Genomic_DNA"/>
</dbReference>
<evidence type="ECO:0000313" key="5">
    <source>
        <dbReference type="Proteomes" id="UP000317650"/>
    </source>
</evidence>
<dbReference type="Pfam" id="PF08536">
    <property type="entry name" value="Whirly"/>
    <property type="match status" value="1"/>
</dbReference>
<feature type="compositionally biased region" description="Basic and acidic residues" evidence="3">
    <location>
        <begin position="279"/>
        <end position="296"/>
    </location>
</feature>
<dbReference type="GO" id="GO:0006952">
    <property type="term" value="P:defense response"/>
    <property type="evidence" value="ECO:0007669"/>
    <property type="project" value="InterPro"/>
</dbReference>
<evidence type="ECO:0000313" key="4">
    <source>
        <dbReference type="EMBL" id="THU51326.1"/>
    </source>
</evidence>
<sequence length="296" mass="32425">MRRTSRFLSCSSILERATNVKDSFWLSSQHGISTSGPDLVNDGMDLNQKSGCLSNLTDKCIDLPPFSPTGSSSVRPQFSPTGSSSVRPPFSPTGSSSVRPPFSPTGSSSVRRKADYTIYKGKAALSVSPVLPTFREVDSGVSRVYKKGCVILTFWPAIGQRKYDWQKKQAFALSPTEVGSLIGLGPAESCEFFHDPSMKSSLEGQVKKSLSISPMKDKTGFLLNFSVVNNIQKTNERFSLPVTKAEFTAIRTVLSYVLPHIMGWTQAARPQLPSTATHTPKEQIVERPDPSLEWGR</sequence>
<evidence type="ECO:0000256" key="3">
    <source>
        <dbReference type="SAM" id="MobiDB-lite"/>
    </source>
</evidence>
<feature type="compositionally biased region" description="Polar residues" evidence="3">
    <location>
        <begin position="68"/>
        <end position="109"/>
    </location>
</feature>
<protein>
    <submittedName>
        <fullName evidence="4">Uncharacterized protein</fullName>
    </submittedName>
</protein>
<comment type="caution">
    <text evidence="4">The sequence shown here is derived from an EMBL/GenBank/DDBJ whole genome shotgun (WGS) entry which is preliminary data.</text>
</comment>